<feature type="transmembrane region" description="Helical" evidence="1">
    <location>
        <begin position="146"/>
        <end position="169"/>
    </location>
</feature>
<name>A0A1Y4LHJ5_9FIRM</name>
<evidence type="ECO:0000313" key="3">
    <source>
        <dbReference type="Proteomes" id="UP000195326"/>
    </source>
</evidence>
<feature type="transmembrane region" description="Helical" evidence="1">
    <location>
        <begin position="20"/>
        <end position="50"/>
    </location>
</feature>
<dbReference type="InterPro" id="IPR006938">
    <property type="entry name" value="DUF624"/>
</dbReference>
<dbReference type="Pfam" id="PF04854">
    <property type="entry name" value="DUF624"/>
    <property type="match status" value="1"/>
</dbReference>
<keyword evidence="1" id="KW-0812">Transmembrane</keyword>
<feature type="transmembrane region" description="Helical" evidence="1">
    <location>
        <begin position="112"/>
        <end position="134"/>
    </location>
</feature>
<dbReference type="AlphaFoldDB" id="A0A1Y4LHJ5"/>
<evidence type="ECO:0000313" key="2">
    <source>
        <dbReference type="EMBL" id="OUP55009.1"/>
    </source>
</evidence>
<reference evidence="3" key="1">
    <citation type="submission" date="2017-04" db="EMBL/GenBank/DDBJ databases">
        <title>Function of individual gut microbiota members based on whole genome sequencing of pure cultures obtained from chicken caecum.</title>
        <authorList>
            <person name="Medvecky M."/>
            <person name="Cejkova D."/>
            <person name="Polansky O."/>
            <person name="Karasova D."/>
            <person name="Kubasova T."/>
            <person name="Cizek A."/>
            <person name="Rychlik I."/>
        </authorList>
    </citation>
    <scope>NUCLEOTIDE SEQUENCE [LARGE SCALE GENOMIC DNA]</scope>
    <source>
        <strain evidence="3">An179</strain>
    </source>
</reference>
<gene>
    <name evidence="2" type="ORF">B5F15_15590</name>
</gene>
<protein>
    <recommendedName>
        <fullName evidence="4">DUF624 domain-containing protein</fullName>
    </recommendedName>
</protein>
<dbReference type="Proteomes" id="UP000195326">
    <property type="component" value="Unassembled WGS sequence"/>
</dbReference>
<evidence type="ECO:0000256" key="1">
    <source>
        <dbReference type="SAM" id="Phobius"/>
    </source>
</evidence>
<keyword evidence="1" id="KW-1133">Transmembrane helix</keyword>
<feature type="transmembrane region" description="Helical" evidence="1">
    <location>
        <begin position="80"/>
        <end position="100"/>
    </location>
</feature>
<evidence type="ECO:0008006" key="4">
    <source>
        <dbReference type="Google" id="ProtNLM"/>
    </source>
</evidence>
<keyword evidence="1" id="KW-0472">Membrane</keyword>
<feature type="transmembrane region" description="Helical" evidence="1">
    <location>
        <begin position="181"/>
        <end position="201"/>
    </location>
</feature>
<comment type="caution">
    <text evidence="2">The sequence shown here is derived from an EMBL/GenBank/DDBJ whole genome shotgun (WGS) entry which is preliminary data.</text>
</comment>
<dbReference type="EMBL" id="NFKL01000033">
    <property type="protein sequence ID" value="OUP55009.1"/>
    <property type="molecule type" value="Genomic_DNA"/>
</dbReference>
<proteinExistence type="predicted"/>
<organism evidence="2 3">
    <name type="scientific">Butyricicoccus pullicaecorum</name>
    <dbReference type="NCBI Taxonomy" id="501571"/>
    <lineage>
        <taxon>Bacteria</taxon>
        <taxon>Bacillati</taxon>
        <taxon>Bacillota</taxon>
        <taxon>Clostridia</taxon>
        <taxon>Eubacteriales</taxon>
        <taxon>Butyricicoccaceae</taxon>
        <taxon>Butyricicoccus</taxon>
    </lineage>
</organism>
<accession>A0A1Y4LHJ5</accession>
<sequence>MRGVLRFLDNDSPFGRICGFLGTLIAANLMFVVSLIPVITAGAGLCGLYYTMLKLVRYKEVNPFETFWQGFRDNFKRATLTALGIAVLGVILVLDLRISAQMPGLLHYYTTVLYGVLIVVAVLAIYLFPVMVAFEGNMRELLKLSVYFAGGNLPETLMIAVLYVVPMLLTYSNRAMLPLAAFLWCLCGFAVIAFCSSMILMRRFRRHLEPLAHEVQAANERKILEEMRRLDG</sequence>